<dbReference type="EMBL" id="JACIDO010000015">
    <property type="protein sequence ID" value="MBB3938034.1"/>
    <property type="molecule type" value="Genomic_DNA"/>
</dbReference>
<sequence length="104" mass="11731">MSSGSNGSEPIERVVKRQMRRERFDVARCTVSRLMRQMGLKGDVRGKTVRSTIRETAAPCPPDRVDRISEAPRPNMLWLSDLTDVATWGGFVYVAYATHAAHLR</sequence>
<evidence type="ECO:0000313" key="2">
    <source>
        <dbReference type="EMBL" id="MBB3938034.1"/>
    </source>
</evidence>
<evidence type="ECO:0000313" key="3">
    <source>
        <dbReference type="Proteomes" id="UP000531216"/>
    </source>
</evidence>
<name>A0A7W6BXR6_9HYPH</name>
<accession>A0A7W6BXR6</accession>
<comment type="caution">
    <text evidence="2">The sequence shown here is derived from an EMBL/GenBank/DDBJ whole genome shotgun (WGS) entry which is preliminary data.</text>
</comment>
<keyword evidence="3" id="KW-1185">Reference proteome</keyword>
<dbReference type="Pfam" id="PF13276">
    <property type="entry name" value="HTH_21"/>
    <property type="match status" value="1"/>
</dbReference>
<dbReference type="OrthoDB" id="9803878at2"/>
<proteinExistence type="predicted"/>
<dbReference type="InterPro" id="IPR025948">
    <property type="entry name" value="HTH-like_dom"/>
</dbReference>
<reference evidence="2 3" key="1">
    <citation type="submission" date="2020-08" db="EMBL/GenBank/DDBJ databases">
        <title>Genomic Encyclopedia of Type Strains, Phase IV (KMG-IV): sequencing the most valuable type-strain genomes for metagenomic binning, comparative biology and taxonomic classification.</title>
        <authorList>
            <person name="Goeker M."/>
        </authorList>
    </citation>
    <scope>NUCLEOTIDE SEQUENCE [LARGE SCALE GENOMIC DNA]</scope>
    <source>
        <strain evidence="2 3">DSM 25024</strain>
    </source>
</reference>
<evidence type="ECO:0000259" key="1">
    <source>
        <dbReference type="Pfam" id="PF13276"/>
    </source>
</evidence>
<organism evidence="2 3">
    <name type="scientific">Aureimonas phyllosphaerae</name>
    <dbReference type="NCBI Taxonomy" id="1166078"/>
    <lineage>
        <taxon>Bacteria</taxon>
        <taxon>Pseudomonadati</taxon>
        <taxon>Pseudomonadota</taxon>
        <taxon>Alphaproteobacteria</taxon>
        <taxon>Hyphomicrobiales</taxon>
        <taxon>Aurantimonadaceae</taxon>
        <taxon>Aureimonas</taxon>
    </lineage>
</organism>
<dbReference type="AlphaFoldDB" id="A0A7W6BXR6"/>
<feature type="domain" description="HTH-like" evidence="1">
    <location>
        <begin position="13"/>
        <end position="47"/>
    </location>
</feature>
<protein>
    <submittedName>
        <fullName evidence="2">Transposase InsO family protein</fullName>
    </submittedName>
</protein>
<gene>
    <name evidence="2" type="ORF">GGR05_004204</name>
</gene>
<dbReference type="Proteomes" id="UP000531216">
    <property type="component" value="Unassembled WGS sequence"/>
</dbReference>